<dbReference type="AlphaFoldDB" id="A0A919BID3"/>
<dbReference type="InterPro" id="IPR008979">
    <property type="entry name" value="Galactose-bd-like_sf"/>
</dbReference>
<proteinExistence type="predicted"/>
<accession>A0A919BID3</accession>
<dbReference type="SUPFAM" id="SSF49785">
    <property type="entry name" value="Galactose-binding domain-like"/>
    <property type="match status" value="1"/>
</dbReference>
<keyword evidence="4" id="KW-1185">Reference proteome</keyword>
<organism evidence="3 4">
    <name type="scientific">Thalassotalea marina</name>
    <dbReference type="NCBI Taxonomy" id="1673741"/>
    <lineage>
        <taxon>Bacteria</taxon>
        <taxon>Pseudomonadati</taxon>
        <taxon>Pseudomonadota</taxon>
        <taxon>Gammaproteobacteria</taxon>
        <taxon>Alteromonadales</taxon>
        <taxon>Colwelliaceae</taxon>
        <taxon>Thalassotalea</taxon>
    </lineage>
</organism>
<feature type="chain" id="PRO_5037271958" description="F5/8 type C domain-containing protein" evidence="1">
    <location>
        <begin position="19"/>
        <end position="290"/>
    </location>
</feature>
<dbReference type="RefSeq" id="WP_189769688.1">
    <property type="nucleotide sequence ID" value="NZ_BNCK01000004.1"/>
</dbReference>
<gene>
    <name evidence="3" type="ORF">GCM10017161_18760</name>
</gene>
<evidence type="ECO:0000256" key="1">
    <source>
        <dbReference type="SAM" id="SignalP"/>
    </source>
</evidence>
<reference evidence="3" key="1">
    <citation type="journal article" date="2014" name="Int. J. Syst. Evol. Microbiol.">
        <title>Complete genome sequence of Corynebacterium casei LMG S-19264T (=DSM 44701T), isolated from a smear-ripened cheese.</title>
        <authorList>
            <consortium name="US DOE Joint Genome Institute (JGI-PGF)"/>
            <person name="Walter F."/>
            <person name="Albersmeier A."/>
            <person name="Kalinowski J."/>
            <person name="Ruckert C."/>
        </authorList>
    </citation>
    <scope>NUCLEOTIDE SEQUENCE</scope>
    <source>
        <strain evidence="3">KCTC 42731</strain>
    </source>
</reference>
<dbReference type="Proteomes" id="UP000623842">
    <property type="component" value="Unassembled WGS sequence"/>
</dbReference>
<feature type="domain" description="F5/8 type C" evidence="2">
    <location>
        <begin position="148"/>
        <end position="285"/>
    </location>
</feature>
<comment type="caution">
    <text evidence="3">The sequence shown here is derived from an EMBL/GenBank/DDBJ whole genome shotgun (WGS) entry which is preliminary data.</text>
</comment>
<protein>
    <recommendedName>
        <fullName evidence="2">F5/8 type C domain-containing protein</fullName>
    </recommendedName>
</protein>
<sequence length="290" mass="32521">MYKKALVSLMLFPSLAFADVAEYKGKVTDILLGKSQVIKVGVAVDEANPLLCQKNENEPWLLSFERGQDYSTEWFDLLNLVRRTQETVRIGYVENSNSICSIEYLALLKGDGNADDDDQISDSLVRTGQYGNVAQIYTNGLTESNYHASSYYSGDVPAAAFDGYVFNDQIVDGEGAQISRGIWLVKKDLDNKETEYWLQVEFEQAIDISGFRVMVNAKSAELGRGPRHVTVLTSMDGEDFEDVGQYSLSQSIDQRANLPTKIEAKVFRLKVNSNHGDKYIEIDELEVYSD</sequence>
<name>A0A919BID3_9GAMM</name>
<dbReference type="InterPro" id="IPR000421">
    <property type="entry name" value="FA58C"/>
</dbReference>
<evidence type="ECO:0000259" key="2">
    <source>
        <dbReference type="Pfam" id="PF00754"/>
    </source>
</evidence>
<evidence type="ECO:0000313" key="4">
    <source>
        <dbReference type="Proteomes" id="UP000623842"/>
    </source>
</evidence>
<evidence type="ECO:0000313" key="3">
    <source>
        <dbReference type="EMBL" id="GHF91223.1"/>
    </source>
</evidence>
<dbReference type="EMBL" id="BNCK01000004">
    <property type="protein sequence ID" value="GHF91223.1"/>
    <property type="molecule type" value="Genomic_DNA"/>
</dbReference>
<dbReference type="Gene3D" id="2.60.120.260">
    <property type="entry name" value="Galactose-binding domain-like"/>
    <property type="match status" value="1"/>
</dbReference>
<reference evidence="3" key="2">
    <citation type="submission" date="2020-09" db="EMBL/GenBank/DDBJ databases">
        <authorList>
            <person name="Sun Q."/>
            <person name="Kim S."/>
        </authorList>
    </citation>
    <scope>NUCLEOTIDE SEQUENCE</scope>
    <source>
        <strain evidence="3">KCTC 42731</strain>
    </source>
</reference>
<keyword evidence="1" id="KW-0732">Signal</keyword>
<dbReference type="Pfam" id="PF00754">
    <property type="entry name" value="F5_F8_type_C"/>
    <property type="match status" value="1"/>
</dbReference>
<feature type="signal peptide" evidence="1">
    <location>
        <begin position="1"/>
        <end position="18"/>
    </location>
</feature>